<evidence type="ECO:0008006" key="3">
    <source>
        <dbReference type="Google" id="ProtNLM"/>
    </source>
</evidence>
<protein>
    <recommendedName>
        <fullName evidence="3">DUF4371 domain-containing protein</fullName>
    </recommendedName>
</protein>
<accession>A0A3Q4BB60</accession>
<organism evidence="1 2">
    <name type="scientific">Mola mola</name>
    <name type="common">Ocean sunfish</name>
    <name type="synonym">Tetraodon mola</name>
    <dbReference type="NCBI Taxonomy" id="94237"/>
    <lineage>
        <taxon>Eukaryota</taxon>
        <taxon>Metazoa</taxon>
        <taxon>Chordata</taxon>
        <taxon>Craniata</taxon>
        <taxon>Vertebrata</taxon>
        <taxon>Euteleostomi</taxon>
        <taxon>Actinopterygii</taxon>
        <taxon>Neopterygii</taxon>
        <taxon>Teleostei</taxon>
        <taxon>Neoteleostei</taxon>
        <taxon>Acanthomorphata</taxon>
        <taxon>Eupercaria</taxon>
        <taxon>Tetraodontiformes</taxon>
        <taxon>Molidae</taxon>
        <taxon>Mola</taxon>
    </lineage>
</organism>
<dbReference type="OMA" id="YLCEQIL"/>
<dbReference type="AlphaFoldDB" id="A0A3Q4BB60"/>
<dbReference type="PANTHER" id="PTHR45913">
    <property type="entry name" value="EPM2A-INTERACTING PROTEIN 1"/>
    <property type="match status" value="1"/>
</dbReference>
<dbReference type="STRING" id="94237.ENSMMOP00000015675"/>
<proteinExistence type="predicted"/>
<sequence length="448" mass="51036">MTVSVMEYNLRQQFHKKHGVKYATINLEEKHQLAQELKDRLQSNDAAVKTSFIVAKEITRAAKCFSEGAFLKHCMLKVCEQVCPDQMQELADNLTAQLAEDTHTQLSIFICVKNDLTVSVELLDVTALHDTTTGRDTFEVIEMSVSKNNLLWEKLLGLTTDGTTAMCVEKTGLVGLIKEKLNKSNCLTPLITYHCIIHQDALCGKFLELDNIMATVVKTVNFIRARGLNHRQFQLFLKEVRAEYEDVLYHTEIRWLSKSKVLKRYFELREKIALFMQIKGKPYPKYPIQTVHHPDVQPDHSKKNLVHFPACQSISASFPGAFPCAHLANKLTLLINEFDRCFSDIRTQHSAFGIFPNPLTADIYSVPHVLQMELIDLQSDSDLRAKFQDLRLHAVCVLYMFGSTYLCKQLSRLTDNNIQAVLKIATAQDIKAKCVTPVSHCILLEIYM</sequence>
<keyword evidence="2" id="KW-1185">Reference proteome</keyword>
<evidence type="ECO:0000313" key="1">
    <source>
        <dbReference type="Ensembl" id="ENSMMOP00000015675.1"/>
    </source>
</evidence>
<name>A0A3Q4BB60_MOLML</name>
<reference evidence="1" key="1">
    <citation type="submission" date="2025-08" db="UniProtKB">
        <authorList>
            <consortium name="Ensembl"/>
        </authorList>
    </citation>
    <scope>IDENTIFICATION</scope>
</reference>
<dbReference type="PANTHER" id="PTHR45913:SF11">
    <property type="entry name" value="EPM2A-INTERACTING PROTEIN 1"/>
    <property type="match status" value="1"/>
</dbReference>
<dbReference type="Ensembl" id="ENSMMOT00000015938.1">
    <property type="protein sequence ID" value="ENSMMOP00000015675.1"/>
    <property type="gene ID" value="ENSMMOG00000011965.1"/>
</dbReference>
<evidence type="ECO:0000313" key="2">
    <source>
        <dbReference type="Proteomes" id="UP000261620"/>
    </source>
</evidence>
<reference evidence="1" key="2">
    <citation type="submission" date="2025-09" db="UniProtKB">
        <authorList>
            <consortium name="Ensembl"/>
        </authorList>
    </citation>
    <scope>IDENTIFICATION</scope>
</reference>
<dbReference type="Proteomes" id="UP000261620">
    <property type="component" value="Unplaced"/>
</dbReference>